<dbReference type="OrthoDB" id="107372at2759"/>
<dbReference type="FunFam" id="3.30.40.10:FF:000357">
    <property type="entry name" value="Peroxisome biogenesis protein 12"/>
    <property type="match status" value="1"/>
</dbReference>
<dbReference type="GO" id="GO:0004842">
    <property type="term" value="F:ubiquitin-protein transferase activity"/>
    <property type="evidence" value="ECO:0000318"/>
    <property type="project" value="GO_Central"/>
</dbReference>
<keyword evidence="21" id="KW-1185">Reference proteome</keyword>
<dbReference type="OMA" id="QHYLARC"/>
<dbReference type="PANTHER" id="PTHR12888:SF0">
    <property type="entry name" value="PEROXISOME ASSEMBLY PROTEIN 12"/>
    <property type="match status" value="1"/>
</dbReference>
<dbReference type="HOGENOM" id="CLU_031067_1_0_1"/>
<evidence type="ECO:0000313" key="20">
    <source>
        <dbReference type="EMBL" id="EGF83081.1"/>
    </source>
</evidence>
<dbReference type="EMBL" id="GL882879">
    <property type="protein sequence ID" value="EGF83081.1"/>
    <property type="molecule type" value="Genomic_DNA"/>
</dbReference>
<evidence type="ECO:0000256" key="4">
    <source>
        <dbReference type="ARBA" id="ARBA00018980"/>
    </source>
</evidence>
<proteinExistence type="inferred from homology"/>
<keyword evidence="6" id="KW-0812">Transmembrane</keyword>
<dbReference type="RefSeq" id="XP_006675285.1">
    <property type="nucleotide sequence ID" value="XM_006675222.1"/>
</dbReference>
<sequence length="378" mass="43078">MNFLSHLDSSQIFSTEDAYKPFLFELISQDKMRELLQPAFKYILTVAAQSYPRWLLLAYRHDKLIYALIMAIIDYHRLCRWGGSFTETFYGLCRSGVKDSSSTTTSLSPSQIRKSLAALILVPLVKSKLDEIHERLAQRRTSERFVGFVPESDSETQSPSTNLFNSSSNLEKLGKIAVKVFKAGYPYTNAAYSAIILGFQIAYMYGKTPYYSPWLYLCGLKLKRLSVSDYQEYDRKARQTRGQALDVISNSRGMQFVARVLQFVAGELVGVIQYAIPMGILLFKFLEWWYASDHHKSANMLPIPPPPDPIPPHIDGTKLPKDAHICPLCSKPRTNSAMLSTGYAFCYPCIFNYVSEYGKCPITFIPLRIDNLRKIYHT</sequence>
<evidence type="ECO:0000259" key="19">
    <source>
        <dbReference type="Pfam" id="PF04757"/>
    </source>
</evidence>
<evidence type="ECO:0000256" key="5">
    <source>
        <dbReference type="ARBA" id="ARBA00022448"/>
    </source>
</evidence>
<evidence type="ECO:0000256" key="13">
    <source>
        <dbReference type="ARBA" id="ARBA00023136"/>
    </source>
</evidence>
<evidence type="ECO:0000256" key="11">
    <source>
        <dbReference type="ARBA" id="ARBA00022927"/>
    </source>
</evidence>
<evidence type="ECO:0000256" key="12">
    <source>
        <dbReference type="ARBA" id="ARBA00022989"/>
    </source>
</evidence>
<comment type="similarity">
    <text evidence="3 18">Belongs to the pex2/pex10/pex12 family.</text>
</comment>
<keyword evidence="5" id="KW-0813">Transport</keyword>
<name>F4NT43_BATDJ</name>
<comment type="function">
    <text evidence="17">Component of a retrotranslocation channel required for peroxisome organization by mediating export of the PEX5 receptor from peroxisomes to the cytosol, thereby promoting PEX5 recycling. The retrotranslocation channel is composed of PEX2, PEX10 and PEX12; each subunit contributing transmembrane segments that coassemble into an open channel that specifically allows the passage of PEX5 through the peroxisomal membrane. PEX12 also regulates PEX5 recycling by activating the E3 ubiquitin-protein ligase activity of PEX10. When PEX5 recycling is compromised, PEX12 stimulates PEX10-mediated polyubiquitination of PEX5, leading to its subsequent degradation.</text>
</comment>
<comment type="subcellular location">
    <subcellularLocation>
        <location evidence="1">Peroxisome membrane</location>
        <topology evidence="1">Multi-pass membrane protein</topology>
    </subcellularLocation>
</comment>
<comment type="subunit">
    <text evidence="16">Component of the PEX2-PEX10-PEX12 retrotranslocation channel, composed of PEX2, PEX10 and PEX12.</text>
</comment>
<dbReference type="InterPro" id="IPR017375">
    <property type="entry name" value="PEX12"/>
</dbReference>
<evidence type="ECO:0000256" key="16">
    <source>
        <dbReference type="ARBA" id="ARBA00034505"/>
    </source>
</evidence>
<keyword evidence="8" id="KW-0863">Zinc-finger</keyword>
<dbReference type="GeneID" id="18237652"/>
<evidence type="ECO:0000256" key="17">
    <source>
        <dbReference type="ARBA" id="ARBA00045862"/>
    </source>
</evidence>
<dbReference type="GO" id="GO:0016562">
    <property type="term" value="P:protein import into peroxisome matrix, receptor recycling"/>
    <property type="evidence" value="ECO:0007669"/>
    <property type="project" value="UniProtKB-ARBA"/>
</dbReference>
<dbReference type="GO" id="GO:0005778">
    <property type="term" value="C:peroxisomal membrane"/>
    <property type="evidence" value="ECO:0000318"/>
    <property type="project" value="GO_Central"/>
</dbReference>
<dbReference type="STRING" id="684364.F4NT43"/>
<dbReference type="Gene3D" id="3.30.40.10">
    <property type="entry name" value="Zinc/RING finger domain, C3HC4 (zinc finger)"/>
    <property type="match status" value="1"/>
</dbReference>
<dbReference type="GO" id="GO:1990429">
    <property type="term" value="C:peroxisomal importomer complex"/>
    <property type="evidence" value="ECO:0000318"/>
    <property type="project" value="GO_Central"/>
</dbReference>
<evidence type="ECO:0000256" key="7">
    <source>
        <dbReference type="ARBA" id="ARBA00022723"/>
    </source>
</evidence>
<evidence type="ECO:0000256" key="9">
    <source>
        <dbReference type="ARBA" id="ARBA00022786"/>
    </source>
</evidence>
<dbReference type="FunCoup" id="F4NT43">
    <property type="interactions" value="193"/>
</dbReference>
<dbReference type="InterPro" id="IPR006845">
    <property type="entry name" value="Pex_N"/>
</dbReference>
<dbReference type="GO" id="GO:0008270">
    <property type="term" value="F:zinc ion binding"/>
    <property type="evidence" value="ECO:0007669"/>
    <property type="project" value="UniProtKB-KW"/>
</dbReference>
<dbReference type="SUPFAM" id="SSF57850">
    <property type="entry name" value="RING/U-box"/>
    <property type="match status" value="1"/>
</dbReference>
<dbReference type="PIRSF" id="PIRSF038074">
    <property type="entry name" value="Peroxisome_assembly_p12"/>
    <property type="match status" value="1"/>
</dbReference>
<dbReference type="GO" id="GO:0016558">
    <property type="term" value="P:protein import into peroxisome matrix"/>
    <property type="evidence" value="ECO:0000318"/>
    <property type="project" value="GO_Central"/>
</dbReference>
<evidence type="ECO:0000256" key="3">
    <source>
        <dbReference type="ARBA" id="ARBA00008704"/>
    </source>
</evidence>
<evidence type="ECO:0000256" key="15">
    <source>
        <dbReference type="ARBA" id="ARBA00029692"/>
    </source>
</evidence>
<keyword evidence="11" id="KW-0653">Protein transport</keyword>
<evidence type="ECO:0000256" key="2">
    <source>
        <dbReference type="ARBA" id="ARBA00004906"/>
    </source>
</evidence>
<accession>F4NT43</accession>
<dbReference type="PANTHER" id="PTHR12888">
    <property type="entry name" value="PEROXISOME ASSEMBLY PROTEIN 12 PEROXIN-12"/>
    <property type="match status" value="1"/>
</dbReference>
<evidence type="ECO:0000313" key="21">
    <source>
        <dbReference type="Proteomes" id="UP000007241"/>
    </source>
</evidence>
<keyword evidence="12" id="KW-1133">Transmembrane helix</keyword>
<dbReference type="InParanoid" id="F4NT43"/>
<keyword evidence="9" id="KW-0833">Ubl conjugation pathway</keyword>
<dbReference type="Proteomes" id="UP000007241">
    <property type="component" value="Unassembled WGS sequence"/>
</dbReference>
<evidence type="ECO:0000256" key="8">
    <source>
        <dbReference type="ARBA" id="ARBA00022771"/>
    </source>
</evidence>
<keyword evidence="7" id="KW-0479">Metal-binding</keyword>
<comment type="pathway">
    <text evidence="2">Protein modification; protein ubiquitination.</text>
</comment>
<dbReference type="GO" id="GO:0006513">
    <property type="term" value="P:protein monoubiquitination"/>
    <property type="evidence" value="ECO:0000318"/>
    <property type="project" value="GO_Central"/>
</dbReference>
<protein>
    <recommendedName>
        <fullName evidence="4 18">Peroxisome assembly protein 12</fullName>
    </recommendedName>
    <alternativeName>
        <fullName evidence="15 18">Peroxin-12</fullName>
    </alternativeName>
</protein>
<feature type="domain" description="Pex N-terminal" evidence="19">
    <location>
        <begin position="30"/>
        <end position="292"/>
    </location>
</feature>
<organism evidence="20 21">
    <name type="scientific">Batrachochytrium dendrobatidis (strain JAM81 / FGSC 10211)</name>
    <name type="common">Frog chytrid fungus</name>
    <dbReference type="NCBI Taxonomy" id="684364"/>
    <lineage>
        <taxon>Eukaryota</taxon>
        <taxon>Fungi</taxon>
        <taxon>Fungi incertae sedis</taxon>
        <taxon>Chytridiomycota</taxon>
        <taxon>Chytridiomycota incertae sedis</taxon>
        <taxon>Chytridiomycetes</taxon>
        <taxon>Rhizophydiales</taxon>
        <taxon>Rhizophydiales incertae sedis</taxon>
        <taxon>Batrachochytrium</taxon>
    </lineage>
</organism>
<dbReference type="Pfam" id="PF04757">
    <property type="entry name" value="Pex2_Pex12"/>
    <property type="match status" value="1"/>
</dbReference>
<evidence type="ECO:0000256" key="10">
    <source>
        <dbReference type="ARBA" id="ARBA00022833"/>
    </source>
</evidence>
<dbReference type="CDD" id="cd16451">
    <property type="entry name" value="mRING_PEX12"/>
    <property type="match status" value="1"/>
</dbReference>
<reference evidence="20 21" key="1">
    <citation type="submission" date="2009-12" db="EMBL/GenBank/DDBJ databases">
        <title>The draft genome of Batrachochytrium dendrobatidis.</title>
        <authorList>
            <consortium name="US DOE Joint Genome Institute (JGI-PGF)"/>
            <person name="Kuo A."/>
            <person name="Salamov A."/>
            <person name="Schmutz J."/>
            <person name="Lucas S."/>
            <person name="Pitluck S."/>
            <person name="Rosenblum E."/>
            <person name="Stajich J."/>
            <person name="Eisen M."/>
            <person name="Grigoriev I.V."/>
        </authorList>
    </citation>
    <scope>NUCLEOTIDE SEQUENCE [LARGE SCALE GENOMIC DNA]</scope>
    <source>
        <strain evidence="21">JAM81 / FGSC 10211</strain>
    </source>
</reference>
<evidence type="ECO:0000256" key="1">
    <source>
        <dbReference type="ARBA" id="ARBA00004585"/>
    </source>
</evidence>
<keyword evidence="14 18" id="KW-0576">Peroxisome</keyword>
<dbReference type="AlphaFoldDB" id="F4NT43"/>
<evidence type="ECO:0000256" key="18">
    <source>
        <dbReference type="PIRNR" id="PIRNR038074"/>
    </source>
</evidence>
<evidence type="ECO:0000256" key="14">
    <source>
        <dbReference type="ARBA" id="ARBA00023140"/>
    </source>
</evidence>
<gene>
    <name evidence="20" type="ORF">BATDEDRAFT_21430</name>
</gene>
<evidence type="ECO:0000256" key="6">
    <source>
        <dbReference type="ARBA" id="ARBA00022692"/>
    </source>
</evidence>
<keyword evidence="10" id="KW-0862">Zinc</keyword>
<keyword evidence="13 18" id="KW-0472">Membrane</keyword>
<dbReference type="InterPro" id="IPR013083">
    <property type="entry name" value="Znf_RING/FYVE/PHD"/>
</dbReference>